<gene>
    <name evidence="1" type="ORF">RMSM_07412</name>
</gene>
<evidence type="ECO:0000313" key="1">
    <source>
        <dbReference type="EMBL" id="EMI15676.1"/>
    </source>
</evidence>
<accession>M5R9E9</accession>
<dbReference type="AlphaFoldDB" id="M5R9E9"/>
<dbReference type="Proteomes" id="UP000011991">
    <property type="component" value="Unassembled WGS sequence"/>
</dbReference>
<dbReference type="PATRIC" id="fig|1265738.3.peg.7393"/>
<dbReference type="EMBL" id="ANOG01001057">
    <property type="protein sequence ID" value="EMI15676.1"/>
    <property type="molecule type" value="Genomic_DNA"/>
</dbReference>
<evidence type="ECO:0000313" key="2">
    <source>
        <dbReference type="Proteomes" id="UP000011991"/>
    </source>
</evidence>
<name>M5R9E9_9BACT</name>
<comment type="caution">
    <text evidence="1">The sequence shown here is derived from an EMBL/GenBank/DDBJ whole genome shotgun (WGS) entry which is preliminary data.</text>
</comment>
<proteinExistence type="predicted"/>
<dbReference type="OrthoDB" id="276092at2"/>
<protein>
    <submittedName>
        <fullName evidence="1">Signal peptide protein</fullName>
    </submittedName>
</protein>
<sequence length="173" mass="19161">MSLRQSPPHAFEHQEACLMRPIITLLFAAVWISTATPSTADEQLTLMSTILQWQYPHSKLSGSVMSDAATVNADGKRTIASLVCKTTMTTEDSVEKVIAFYKTKLTPNPKADDKTKAEWKDGQCVLISDESAGRPLALHTILVTAKDTSTTLTVSRGKDETETHINWKHYVRL</sequence>
<reference evidence="1 2" key="1">
    <citation type="journal article" date="2013" name="Mar. Genomics">
        <title>Expression of sulfatases in Rhodopirellula baltica and the diversity of sulfatases in the genus Rhodopirellula.</title>
        <authorList>
            <person name="Wegner C.E."/>
            <person name="Richter-Heitmann T."/>
            <person name="Klindworth A."/>
            <person name="Klockow C."/>
            <person name="Richter M."/>
            <person name="Achstetter T."/>
            <person name="Glockner F.O."/>
            <person name="Harder J."/>
        </authorList>
    </citation>
    <scope>NUCLEOTIDE SEQUENCE [LARGE SCALE GENOMIC DNA]</scope>
    <source>
        <strain evidence="1 2">SM1</strain>
    </source>
</reference>
<keyword evidence="2" id="KW-1185">Reference proteome</keyword>
<organism evidence="1 2">
    <name type="scientific">Rhodopirellula maiorica SM1</name>
    <dbReference type="NCBI Taxonomy" id="1265738"/>
    <lineage>
        <taxon>Bacteria</taxon>
        <taxon>Pseudomonadati</taxon>
        <taxon>Planctomycetota</taxon>
        <taxon>Planctomycetia</taxon>
        <taxon>Pirellulales</taxon>
        <taxon>Pirellulaceae</taxon>
        <taxon>Novipirellula</taxon>
    </lineage>
</organism>